<dbReference type="EMBL" id="SMRP01000019">
    <property type="protein sequence ID" value="TDG19827.1"/>
    <property type="molecule type" value="Genomic_DNA"/>
</dbReference>
<gene>
    <name evidence="2" type="ORF">EYW47_28575</name>
</gene>
<sequence length="57" mass="6489">MPTLIVHGRDDQVIPPSNSLRLLELIGPERLHVFEQCVHWTQIEHGAAFSALVEQFL</sequence>
<keyword evidence="3" id="KW-1185">Reference proteome</keyword>
<accession>A0A4R5M2N3</accession>
<dbReference type="Gene3D" id="3.40.50.1820">
    <property type="entry name" value="alpha/beta hydrolase"/>
    <property type="match status" value="1"/>
</dbReference>
<dbReference type="Proteomes" id="UP000295722">
    <property type="component" value="Unassembled WGS sequence"/>
</dbReference>
<reference evidence="2 3" key="1">
    <citation type="submission" date="2019-03" db="EMBL/GenBank/DDBJ databases">
        <title>Paraburkholderia sp. 4M-K11, isolated from subtropical forest soil.</title>
        <authorList>
            <person name="Gao Z.-H."/>
            <person name="Qiu L.-H."/>
        </authorList>
    </citation>
    <scope>NUCLEOTIDE SEQUENCE [LARGE SCALE GENOMIC DNA]</scope>
    <source>
        <strain evidence="2 3">4M-K11</strain>
    </source>
</reference>
<proteinExistence type="predicted"/>
<comment type="caution">
    <text evidence="2">The sequence shown here is derived from an EMBL/GenBank/DDBJ whole genome shotgun (WGS) entry which is preliminary data.</text>
</comment>
<dbReference type="OrthoDB" id="9799989at2"/>
<dbReference type="AlphaFoldDB" id="A0A4R5M2N3"/>
<protein>
    <recommendedName>
        <fullName evidence="1">AB hydrolase-1 domain-containing protein</fullName>
    </recommendedName>
</protein>
<evidence type="ECO:0000313" key="2">
    <source>
        <dbReference type="EMBL" id="TDG19827.1"/>
    </source>
</evidence>
<feature type="domain" description="AB hydrolase-1" evidence="1">
    <location>
        <begin position="2"/>
        <end position="45"/>
    </location>
</feature>
<dbReference type="InterPro" id="IPR000073">
    <property type="entry name" value="AB_hydrolase_1"/>
</dbReference>
<name>A0A4R5M2N3_9BURK</name>
<dbReference type="Pfam" id="PF00561">
    <property type="entry name" value="Abhydrolase_1"/>
    <property type="match status" value="1"/>
</dbReference>
<organism evidence="2 3">
    <name type="scientific">Paraburkholderia silviterrae</name>
    <dbReference type="NCBI Taxonomy" id="2528715"/>
    <lineage>
        <taxon>Bacteria</taxon>
        <taxon>Pseudomonadati</taxon>
        <taxon>Pseudomonadota</taxon>
        <taxon>Betaproteobacteria</taxon>
        <taxon>Burkholderiales</taxon>
        <taxon>Burkholderiaceae</taxon>
        <taxon>Paraburkholderia</taxon>
    </lineage>
</organism>
<evidence type="ECO:0000259" key="1">
    <source>
        <dbReference type="Pfam" id="PF00561"/>
    </source>
</evidence>
<evidence type="ECO:0000313" key="3">
    <source>
        <dbReference type="Proteomes" id="UP000295722"/>
    </source>
</evidence>
<dbReference type="InterPro" id="IPR029058">
    <property type="entry name" value="AB_hydrolase_fold"/>
</dbReference>
<dbReference type="SUPFAM" id="SSF53474">
    <property type="entry name" value="alpha/beta-Hydrolases"/>
    <property type="match status" value="1"/>
</dbReference>